<gene>
    <name evidence="2" type="ORF">GUITHDRAFT_103390</name>
</gene>
<proteinExistence type="predicted"/>
<feature type="compositionally biased region" description="Basic and acidic residues" evidence="1">
    <location>
        <begin position="11"/>
        <end position="21"/>
    </location>
</feature>
<sequence length="384" mass="41855">MRALSDSGQGEDVRVEAHQEYISRSIGSHTSPDAGITDIRRTQVSDPEEESVNLLSHMRVQIDTKRTRCLVKSDHAVASRASLRPVDSSSVAGPILASSQQEVEDGGAPYDNHASGPDLRLPPYTDWQPVQDTISTSHHPMYASGGPEPQKLEIVDILKQATNGHMHGFQENGHSEAMDLSDSFSVQYEPKITEGGPQLCQQGSTRSSFAYEHSSLLCVLRRSPRLRSVGVPKLALERIASPSEVKNDVRTPRSLSDRYGRSRGGALVAASPRKFAMGTSPIQSPRLSITMQRITTPRQDAHTKIVRPAYVSATSIMPAVDSEGIEAAKKASASHQGSSQGNPRLMDNFAFPEDSIFGQTLEKLFSFLGNEQEQGGAHRTYINI</sequence>
<dbReference type="EMBL" id="JH992977">
    <property type="protein sequence ID" value="EKX50800.1"/>
    <property type="molecule type" value="Genomic_DNA"/>
</dbReference>
<keyword evidence="4" id="KW-1185">Reference proteome</keyword>
<evidence type="ECO:0000313" key="3">
    <source>
        <dbReference type="EnsemblProtists" id="EKX50800"/>
    </source>
</evidence>
<dbReference type="GeneID" id="17307455"/>
<dbReference type="RefSeq" id="XP_005837780.1">
    <property type="nucleotide sequence ID" value="XM_005837723.1"/>
</dbReference>
<dbReference type="Proteomes" id="UP000011087">
    <property type="component" value="Unassembled WGS sequence"/>
</dbReference>
<evidence type="ECO:0000256" key="1">
    <source>
        <dbReference type="SAM" id="MobiDB-lite"/>
    </source>
</evidence>
<feature type="region of interest" description="Disordered" evidence="1">
    <location>
        <begin position="1"/>
        <end position="37"/>
    </location>
</feature>
<evidence type="ECO:0000313" key="4">
    <source>
        <dbReference type="Proteomes" id="UP000011087"/>
    </source>
</evidence>
<dbReference type="EnsemblProtists" id="EKX50800">
    <property type="protein sequence ID" value="EKX50800"/>
    <property type="gene ID" value="GUITHDRAFT_103390"/>
</dbReference>
<protein>
    <submittedName>
        <fullName evidence="2 3">Uncharacterized protein</fullName>
    </submittedName>
</protein>
<name>L1JRL2_GUITC</name>
<accession>L1JRL2</accession>
<dbReference type="PaxDb" id="55529-EKX50800"/>
<dbReference type="AlphaFoldDB" id="L1JRL2"/>
<reference evidence="3" key="3">
    <citation type="submission" date="2016-03" db="UniProtKB">
        <authorList>
            <consortium name="EnsemblProtists"/>
        </authorList>
    </citation>
    <scope>IDENTIFICATION</scope>
</reference>
<dbReference type="HOGENOM" id="CLU_720491_0_0_1"/>
<dbReference type="KEGG" id="gtt:GUITHDRAFT_103390"/>
<reference evidence="2 4" key="1">
    <citation type="journal article" date="2012" name="Nature">
        <title>Algal genomes reveal evolutionary mosaicism and the fate of nucleomorphs.</title>
        <authorList>
            <consortium name="DOE Joint Genome Institute"/>
            <person name="Curtis B.A."/>
            <person name="Tanifuji G."/>
            <person name="Burki F."/>
            <person name="Gruber A."/>
            <person name="Irimia M."/>
            <person name="Maruyama S."/>
            <person name="Arias M.C."/>
            <person name="Ball S.G."/>
            <person name="Gile G.H."/>
            <person name="Hirakawa Y."/>
            <person name="Hopkins J.F."/>
            <person name="Kuo A."/>
            <person name="Rensing S.A."/>
            <person name="Schmutz J."/>
            <person name="Symeonidi A."/>
            <person name="Elias M."/>
            <person name="Eveleigh R.J."/>
            <person name="Herman E.K."/>
            <person name="Klute M.J."/>
            <person name="Nakayama T."/>
            <person name="Obornik M."/>
            <person name="Reyes-Prieto A."/>
            <person name="Armbrust E.V."/>
            <person name="Aves S.J."/>
            <person name="Beiko R.G."/>
            <person name="Coutinho P."/>
            <person name="Dacks J.B."/>
            <person name="Durnford D.G."/>
            <person name="Fast N.M."/>
            <person name="Green B.R."/>
            <person name="Grisdale C.J."/>
            <person name="Hempel F."/>
            <person name="Henrissat B."/>
            <person name="Hoppner M.P."/>
            <person name="Ishida K."/>
            <person name="Kim E."/>
            <person name="Koreny L."/>
            <person name="Kroth P.G."/>
            <person name="Liu Y."/>
            <person name="Malik S.B."/>
            <person name="Maier U.G."/>
            <person name="McRose D."/>
            <person name="Mock T."/>
            <person name="Neilson J.A."/>
            <person name="Onodera N.T."/>
            <person name="Poole A.M."/>
            <person name="Pritham E.J."/>
            <person name="Richards T.A."/>
            <person name="Rocap G."/>
            <person name="Roy S.W."/>
            <person name="Sarai C."/>
            <person name="Schaack S."/>
            <person name="Shirato S."/>
            <person name="Slamovits C.H."/>
            <person name="Spencer D.F."/>
            <person name="Suzuki S."/>
            <person name="Worden A.Z."/>
            <person name="Zauner S."/>
            <person name="Barry K."/>
            <person name="Bell C."/>
            <person name="Bharti A.K."/>
            <person name="Crow J.A."/>
            <person name="Grimwood J."/>
            <person name="Kramer R."/>
            <person name="Lindquist E."/>
            <person name="Lucas S."/>
            <person name="Salamov A."/>
            <person name="McFadden G.I."/>
            <person name="Lane C.E."/>
            <person name="Keeling P.J."/>
            <person name="Gray M.W."/>
            <person name="Grigoriev I.V."/>
            <person name="Archibald J.M."/>
        </authorList>
    </citation>
    <scope>NUCLEOTIDE SEQUENCE</scope>
    <source>
        <strain evidence="2 4">CCMP2712</strain>
    </source>
</reference>
<evidence type="ECO:0000313" key="2">
    <source>
        <dbReference type="EMBL" id="EKX50800.1"/>
    </source>
</evidence>
<reference evidence="4" key="2">
    <citation type="submission" date="2012-11" db="EMBL/GenBank/DDBJ databases">
        <authorList>
            <person name="Kuo A."/>
            <person name="Curtis B.A."/>
            <person name="Tanifuji G."/>
            <person name="Burki F."/>
            <person name="Gruber A."/>
            <person name="Irimia M."/>
            <person name="Maruyama S."/>
            <person name="Arias M.C."/>
            <person name="Ball S.G."/>
            <person name="Gile G.H."/>
            <person name="Hirakawa Y."/>
            <person name="Hopkins J.F."/>
            <person name="Rensing S.A."/>
            <person name="Schmutz J."/>
            <person name="Symeonidi A."/>
            <person name="Elias M."/>
            <person name="Eveleigh R.J."/>
            <person name="Herman E.K."/>
            <person name="Klute M.J."/>
            <person name="Nakayama T."/>
            <person name="Obornik M."/>
            <person name="Reyes-Prieto A."/>
            <person name="Armbrust E.V."/>
            <person name="Aves S.J."/>
            <person name="Beiko R.G."/>
            <person name="Coutinho P."/>
            <person name="Dacks J.B."/>
            <person name="Durnford D.G."/>
            <person name="Fast N.M."/>
            <person name="Green B.R."/>
            <person name="Grisdale C."/>
            <person name="Hempe F."/>
            <person name="Henrissat B."/>
            <person name="Hoppner M.P."/>
            <person name="Ishida K.-I."/>
            <person name="Kim E."/>
            <person name="Koreny L."/>
            <person name="Kroth P.G."/>
            <person name="Liu Y."/>
            <person name="Malik S.-B."/>
            <person name="Maier U.G."/>
            <person name="McRose D."/>
            <person name="Mock T."/>
            <person name="Neilson J.A."/>
            <person name="Onodera N.T."/>
            <person name="Poole A.M."/>
            <person name="Pritham E.J."/>
            <person name="Richards T.A."/>
            <person name="Rocap G."/>
            <person name="Roy S.W."/>
            <person name="Sarai C."/>
            <person name="Schaack S."/>
            <person name="Shirato S."/>
            <person name="Slamovits C.H."/>
            <person name="Spencer D.F."/>
            <person name="Suzuki S."/>
            <person name="Worden A.Z."/>
            <person name="Zauner S."/>
            <person name="Barry K."/>
            <person name="Bell C."/>
            <person name="Bharti A.K."/>
            <person name="Crow J.A."/>
            <person name="Grimwood J."/>
            <person name="Kramer R."/>
            <person name="Lindquist E."/>
            <person name="Lucas S."/>
            <person name="Salamov A."/>
            <person name="McFadden G.I."/>
            <person name="Lane C.E."/>
            <person name="Keeling P.J."/>
            <person name="Gray M.W."/>
            <person name="Grigoriev I.V."/>
            <person name="Archibald J.M."/>
        </authorList>
    </citation>
    <scope>NUCLEOTIDE SEQUENCE</scope>
    <source>
        <strain evidence="4">CCMP2712</strain>
    </source>
</reference>
<feature type="region of interest" description="Disordered" evidence="1">
    <location>
        <begin position="100"/>
        <end position="120"/>
    </location>
</feature>
<organism evidence="2">
    <name type="scientific">Guillardia theta (strain CCMP2712)</name>
    <name type="common">Cryptophyte</name>
    <dbReference type="NCBI Taxonomy" id="905079"/>
    <lineage>
        <taxon>Eukaryota</taxon>
        <taxon>Cryptophyceae</taxon>
        <taxon>Pyrenomonadales</taxon>
        <taxon>Geminigeraceae</taxon>
        <taxon>Guillardia</taxon>
    </lineage>
</organism>